<evidence type="ECO:0000256" key="1">
    <source>
        <dbReference type="SAM" id="MobiDB-lite"/>
    </source>
</evidence>
<dbReference type="EMBL" id="JBHMCF010000003">
    <property type="protein sequence ID" value="MFB9468818.1"/>
    <property type="molecule type" value="Genomic_DNA"/>
</dbReference>
<feature type="region of interest" description="Disordered" evidence="1">
    <location>
        <begin position="67"/>
        <end position="86"/>
    </location>
</feature>
<reference evidence="2 3" key="1">
    <citation type="submission" date="2024-09" db="EMBL/GenBank/DDBJ databases">
        <authorList>
            <person name="Sun Q."/>
            <person name="Mori K."/>
        </authorList>
    </citation>
    <scope>NUCLEOTIDE SEQUENCE [LARGE SCALE GENOMIC DNA]</scope>
    <source>
        <strain evidence="2 3">JCM 3324</strain>
    </source>
</reference>
<protein>
    <submittedName>
        <fullName evidence="2">Uncharacterized protein</fullName>
    </submittedName>
</protein>
<organism evidence="2 3">
    <name type="scientific">Nonomuraea salmonea</name>
    <dbReference type="NCBI Taxonomy" id="46181"/>
    <lineage>
        <taxon>Bacteria</taxon>
        <taxon>Bacillati</taxon>
        <taxon>Actinomycetota</taxon>
        <taxon>Actinomycetes</taxon>
        <taxon>Streptosporangiales</taxon>
        <taxon>Streptosporangiaceae</taxon>
        <taxon>Nonomuraea</taxon>
    </lineage>
</organism>
<dbReference type="Proteomes" id="UP001589568">
    <property type="component" value="Unassembled WGS sequence"/>
</dbReference>
<dbReference type="RefSeq" id="WP_379482651.1">
    <property type="nucleotide sequence ID" value="NZ_JBHMCF010000003.1"/>
</dbReference>
<feature type="compositionally biased region" description="Basic and acidic residues" evidence="1">
    <location>
        <begin position="67"/>
        <end position="81"/>
    </location>
</feature>
<keyword evidence="3" id="KW-1185">Reference proteome</keyword>
<comment type="caution">
    <text evidence="2">The sequence shown here is derived from an EMBL/GenBank/DDBJ whole genome shotgun (WGS) entry which is preliminary data.</text>
</comment>
<gene>
    <name evidence="2" type="ORF">ACFFR3_04830</name>
</gene>
<name>A0ABV5NEU3_9ACTN</name>
<sequence>MIPALREKSRDALTSFVGILGTGRPSGRRWTSLTRRLRRFEAETDCPAPDVEAGLERLRAEARARGLFDHDQDSSGEEARPAHTWANTPPALAVAPLICMLMCVSLLWRRPRLGAGAAAEHADASRSG</sequence>
<proteinExistence type="predicted"/>
<evidence type="ECO:0000313" key="2">
    <source>
        <dbReference type="EMBL" id="MFB9468818.1"/>
    </source>
</evidence>
<evidence type="ECO:0000313" key="3">
    <source>
        <dbReference type="Proteomes" id="UP001589568"/>
    </source>
</evidence>
<accession>A0ABV5NEU3</accession>